<dbReference type="RefSeq" id="XP_018041193.1">
    <property type="nucleotide sequence ID" value="XM_018177802.1"/>
</dbReference>
<dbReference type="AlphaFoldDB" id="A0A177CUY7"/>
<accession>A0A177CUY7</accession>
<dbReference type="InterPro" id="IPR029069">
    <property type="entry name" value="HotDog_dom_sf"/>
</dbReference>
<dbReference type="InterPro" id="IPR051490">
    <property type="entry name" value="THEM6_lcsJ_thioesterase"/>
</dbReference>
<gene>
    <name evidence="2" type="ORF">CC84DRAFT_1161671</name>
</gene>
<keyword evidence="3" id="KW-1185">Reference proteome</keyword>
<dbReference type="PANTHER" id="PTHR12475:SF4">
    <property type="entry name" value="PROTEIN THEM6"/>
    <property type="match status" value="1"/>
</dbReference>
<dbReference type="SUPFAM" id="SSF54637">
    <property type="entry name" value="Thioesterase/thiol ester dehydrase-isomerase"/>
    <property type="match status" value="1"/>
</dbReference>
<dbReference type="OrthoDB" id="265761at2759"/>
<dbReference type="PANTHER" id="PTHR12475">
    <property type="match status" value="1"/>
</dbReference>
<proteinExistence type="inferred from homology"/>
<organism evidence="2 3">
    <name type="scientific">Paraphaeosphaeria sporulosa</name>
    <dbReference type="NCBI Taxonomy" id="1460663"/>
    <lineage>
        <taxon>Eukaryota</taxon>
        <taxon>Fungi</taxon>
        <taxon>Dikarya</taxon>
        <taxon>Ascomycota</taxon>
        <taxon>Pezizomycotina</taxon>
        <taxon>Dothideomycetes</taxon>
        <taxon>Pleosporomycetidae</taxon>
        <taxon>Pleosporales</taxon>
        <taxon>Massarineae</taxon>
        <taxon>Didymosphaeriaceae</taxon>
        <taxon>Paraphaeosphaeria</taxon>
    </lineage>
</organism>
<reference evidence="2 3" key="1">
    <citation type="submission" date="2016-05" db="EMBL/GenBank/DDBJ databases">
        <title>Comparative analysis of secretome profiles of manganese(II)-oxidizing ascomycete fungi.</title>
        <authorList>
            <consortium name="DOE Joint Genome Institute"/>
            <person name="Zeiner C.A."/>
            <person name="Purvine S.O."/>
            <person name="Zink E.M."/>
            <person name="Wu S."/>
            <person name="Pasa-Tolic L."/>
            <person name="Chaput D.L."/>
            <person name="Haridas S."/>
            <person name="Grigoriev I.V."/>
            <person name="Santelli C.M."/>
            <person name="Hansel C.M."/>
        </authorList>
    </citation>
    <scope>NUCLEOTIDE SEQUENCE [LARGE SCALE GENOMIC DNA]</scope>
    <source>
        <strain evidence="2 3">AP3s5-JAC2a</strain>
    </source>
</reference>
<evidence type="ECO:0008006" key="4">
    <source>
        <dbReference type="Google" id="ProtNLM"/>
    </source>
</evidence>
<evidence type="ECO:0000313" key="2">
    <source>
        <dbReference type="EMBL" id="OAG10828.1"/>
    </source>
</evidence>
<dbReference type="CDD" id="cd00586">
    <property type="entry name" value="4HBT"/>
    <property type="match status" value="1"/>
</dbReference>
<comment type="similarity">
    <text evidence="1">Belongs to the lcsJ thioesterase family.</text>
</comment>
<dbReference type="Pfam" id="PF13279">
    <property type="entry name" value="4HBT_2"/>
    <property type="match status" value="1"/>
</dbReference>
<protein>
    <recommendedName>
        <fullName evidence="4">Capsule polysaccharide biosynthesis protein</fullName>
    </recommendedName>
</protein>
<evidence type="ECO:0000313" key="3">
    <source>
        <dbReference type="Proteomes" id="UP000077069"/>
    </source>
</evidence>
<dbReference type="EMBL" id="KV441549">
    <property type="protein sequence ID" value="OAG10828.1"/>
    <property type="molecule type" value="Genomic_DNA"/>
</dbReference>
<dbReference type="Proteomes" id="UP000077069">
    <property type="component" value="Unassembled WGS sequence"/>
</dbReference>
<dbReference type="GeneID" id="28761288"/>
<name>A0A177CUY7_9PLEO</name>
<evidence type="ECO:0000256" key="1">
    <source>
        <dbReference type="ARBA" id="ARBA00038476"/>
    </source>
</evidence>
<sequence>MSRAISVAAVGAAVAALASQSSSRTFLARWSGVNTPGGVWRLLAVIFALMNFKNLPFVWHLRFFKAYWYQIFIQPTPIPPHALFQPVITQTHAPLLEIDFNMHKSNSTYFADMDISRTHLFTSIVRNAIRKVSEGGFHMPRASNKQASVSAATAGLGAAEGTNAPTGGNAKYMIALGGVQCNFKKEILPYQKFEMWTRLLSWDRKWFYLVTHLVRPGVGKPASFSLQPWRKSKRVQGEEVDPEKLKGAVFATAIARYVIKRGRLTIPPEKALFDADMVPEKPDGWVYAGEMEGEMNGKANGDAEGVLPEKGSVDWNWDVIERERRRGLRFAEAYSELDGLHEVWDGGKDGVLGEFGDLSLLNR</sequence>
<dbReference type="FunCoup" id="A0A177CUY7">
    <property type="interactions" value="30"/>
</dbReference>
<dbReference type="InParanoid" id="A0A177CUY7"/>